<evidence type="ECO:0000256" key="7">
    <source>
        <dbReference type="ARBA" id="ARBA00022927"/>
    </source>
</evidence>
<feature type="transmembrane region" description="Helical" evidence="17">
    <location>
        <begin position="101"/>
        <end position="124"/>
    </location>
</feature>
<evidence type="ECO:0000256" key="16">
    <source>
        <dbReference type="RuleBase" id="RU003945"/>
    </source>
</evidence>
<keyword evidence="8 17" id="KW-1133">Transmembrane helix</keyword>
<keyword evidence="7" id="KW-0653">Protein transport</keyword>
<evidence type="ECO:0000256" key="10">
    <source>
        <dbReference type="ARBA" id="ARBA00023186"/>
    </source>
</evidence>
<reference evidence="20" key="1">
    <citation type="journal article" date="2019" name="Int. J. Syst. Evol. Microbiol.">
        <title>The Global Catalogue of Microorganisms (GCM) 10K type strain sequencing project: providing services to taxonomists for standard genome sequencing and annotation.</title>
        <authorList>
            <consortium name="The Broad Institute Genomics Platform"/>
            <consortium name="The Broad Institute Genome Sequencing Center for Infectious Disease"/>
            <person name="Wu L."/>
            <person name="Ma J."/>
        </authorList>
    </citation>
    <scope>NUCLEOTIDE SEQUENCE [LARGE SCALE GENOMIC DNA]</scope>
    <source>
        <strain evidence="20">JCM 17021</strain>
    </source>
</reference>
<evidence type="ECO:0000259" key="18">
    <source>
        <dbReference type="Pfam" id="PF02096"/>
    </source>
</evidence>
<evidence type="ECO:0000256" key="1">
    <source>
        <dbReference type="ARBA" id="ARBA00004651"/>
    </source>
</evidence>
<evidence type="ECO:0000256" key="11">
    <source>
        <dbReference type="ARBA" id="ARBA00025034"/>
    </source>
</evidence>
<gene>
    <name evidence="19" type="ORF">GCM10022381_26880</name>
</gene>
<keyword evidence="20" id="KW-1185">Reference proteome</keyword>
<evidence type="ECO:0000256" key="8">
    <source>
        <dbReference type="ARBA" id="ARBA00022989"/>
    </source>
</evidence>
<feature type="transmembrane region" description="Helical" evidence="17">
    <location>
        <begin position="210"/>
        <end position="235"/>
    </location>
</feature>
<feature type="transmembrane region" description="Helical" evidence="17">
    <location>
        <begin position="12"/>
        <end position="31"/>
    </location>
</feature>
<evidence type="ECO:0000256" key="4">
    <source>
        <dbReference type="ARBA" id="ARBA00022448"/>
    </source>
</evidence>
<evidence type="ECO:0000256" key="2">
    <source>
        <dbReference type="ARBA" id="ARBA00010527"/>
    </source>
</evidence>
<organism evidence="19 20">
    <name type="scientific">Leifsonia kafniensis</name>
    <dbReference type="NCBI Taxonomy" id="475957"/>
    <lineage>
        <taxon>Bacteria</taxon>
        <taxon>Bacillati</taxon>
        <taxon>Actinomycetota</taxon>
        <taxon>Actinomycetes</taxon>
        <taxon>Micrococcales</taxon>
        <taxon>Microbacteriaceae</taxon>
        <taxon>Leifsonia</taxon>
    </lineage>
</organism>
<name>A0ABP7KN41_9MICO</name>
<evidence type="ECO:0000256" key="15">
    <source>
        <dbReference type="ARBA" id="ARBA00033342"/>
    </source>
</evidence>
<dbReference type="InterPro" id="IPR047196">
    <property type="entry name" value="YidC_ALB_C"/>
</dbReference>
<keyword evidence="10" id="KW-0143">Chaperone</keyword>
<comment type="subcellular location">
    <subcellularLocation>
        <location evidence="1">Cell membrane</location>
        <topology evidence="1">Multi-pass membrane protein</topology>
    </subcellularLocation>
    <subcellularLocation>
        <location evidence="16">Membrane</location>
        <topology evidence="16">Multi-pass membrane protein</topology>
    </subcellularLocation>
</comment>
<dbReference type="Pfam" id="PF02096">
    <property type="entry name" value="60KD_IMP"/>
    <property type="match status" value="1"/>
</dbReference>
<dbReference type="InterPro" id="IPR001708">
    <property type="entry name" value="YidC/ALB3/OXA1/COX18"/>
</dbReference>
<evidence type="ECO:0000313" key="20">
    <source>
        <dbReference type="Proteomes" id="UP001501803"/>
    </source>
</evidence>
<evidence type="ECO:0000256" key="14">
    <source>
        <dbReference type="ARBA" id="ARBA00033245"/>
    </source>
</evidence>
<dbReference type="InterPro" id="IPR028055">
    <property type="entry name" value="YidC/Oxa/ALB_C"/>
</dbReference>
<comment type="subunit">
    <text evidence="12">Interacts with the Sec translocase complex via SecD. Specifically interacts with transmembrane segments of nascent integral membrane proteins during membrane integration.</text>
</comment>
<dbReference type="Proteomes" id="UP001501803">
    <property type="component" value="Unassembled WGS sequence"/>
</dbReference>
<evidence type="ECO:0000256" key="9">
    <source>
        <dbReference type="ARBA" id="ARBA00023136"/>
    </source>
</evidence>
<evidence type="ECO:0000256" key="12">
    <source>
        <dbReference type="ARBA" id="ARBA00026028"/>
    </source>
</evidence>
<dbReference type="PANTHER" id="PTHR12428:SF65">
    <property type="entry name" value="CYTOCHROME C OXIDASE ASSEMBLY PROTEIN COX18, MITOCHONDRIAL"/>
    <property type="match status" value="1"/>
</dbReference>
<evidence type="ECO:0000256" key="6">
    <source>
        <dbReference type="ARBA" id="ARBA00022692"/>
    </source>
</evidence>
<dbReference type="PANTHER" id="PTHR12428">
    <property type="entry name" value="OXA1"/>
    <property type="match status" value="1"/>
</dbReference>
<evidence type="ECO:0000313" key="19">
    <source>
        <dbReference type="EMBL" id="GAA3883302.1"/>
    </source>
</evidence>
<evidence type="ECO:0000256" key="3">
    <source>
        <dbReference type="ARBA" id="ARBA00015325"/>
    </source>
</evidence>
<evidence type="ECO:0000256" key="17">
    <source>
        <dbReference type="SAM" id="Phobius"/>
    </source>
</evidence>
<protein>
    <recommendedName>
        <fullName evidence="3">Membrane protein insertase YidC</fullName>
    </recommendedName>
    <alternativeName>
        <fullName evidence="15">Foldase YidC</fullName>
    </alternativeName>
    <alternativeName>
        <fullName evidence="14">Membrane integrase YidC</fullName>
    </alternativeName>
    <alternativeName>
        <fullName evidence="13">Membrane protein YidC</fullName>
    </alternativeName>
</protein>
<evidence type="ECO:0000256" key="13">
    <source>
        <dbReference type="ARBA" id="ARBA00031538"/>
    </source>
</evidence>
<keyword evidence="6 16" id="KW-0812">Transmembrane</keyword>
<keyword evidence="4" id="KW-0813">Transport</keyword>
<feature type="transmembrane region" description="Helical" evidence="17">
    <location>
        <begin position="157"/>
        <end position="176"/>
    </location>
</feature>
<evidence type="ECO:0000256" key="5">
    <source>
        <dbReference type="ARBA" id="ARBA00022475"/>
    </source>
</evidence>
<dbReference type="CDD" id="cd20070">
    <property type="entry name" value="5TM_YidC_Alb3"/>
    <property type="match status" value="1"/>
</dbReference>
<dbReference type="NCBIfam" id="TIGR03592">
    <property type="entry name" value="yidC_oxa1_cterm"/>
    <property type="match status" value="1"/>
</dbReference>
<feature type="domain" description="Membrane insertase YidC/Oxa/ALB C-terminal" evidence="18">
    <location>
        <begin position="38"/>
        <end position="248"/>
    </location>
</feature>
<accession>A0ABP7KN41</accession>
<sequence length="264" mass="27757">MDLYTFGPVATVLDAAYSLITGLSAALHPFLGASSSAITIILITLLVRAVLIPVGLSQARANQMRARLAPQLAELQRLHGKDREKLQRATMKLYADEKASPLAGCLPMLAQIPVVGTIYALFILPTINGHPNSLLSDTFFGIPLGSNLVHLVTTGSVTWPTIAVFAVLIALIATVAQLSRTLLPMPVAAPPAKAPAPTPGMPDLSGLTRILSFMPFMTAVVAVFVPLAAGLYLLITVSWSLGERLILRRIMGTGGAALPAPLPS</sequence>
<comment type="similarity">
    <text evidence="2">Belongs to the OXA1/ALB3/YidC family. Type 1 subfamily.</text>
</comment>
<feature type="transmembrane region" description="Helical" evidence="17">
    <location>
        <begin position="37"/>
        <end position="57"/>
    </location>
</feature>
<keyword evidence="5" id="KW-1003">Cell membrane</keyword>
<keyword evidence="9 17" id="KW-0472">Membrane</keyword>
<proteinExistence type="inferred from homology"/>
<comment type="function">
    <text evidence="11">Required for the insertion and/or proper folding and/or complex formation of integral membrane proteins into the membrane. Involved in integration of membrane proteins that insert both dependently and independently of the Sec translocase complex, as well as at least some lipoproteins. Aids folding of multispanning membrane proteins.</text>
</comment>
<comment type="caution">
    <text evidence="19">The sequence shown here is derived from an EMBL/GenBank/DDBJ whole genome shotgun (WGS) entry which is preliminary data.</text>
</comment>
<dbReference type="RefSeq" id="WP_345067557.1">
    <property type="nucleotide sequence ID" value="NZ_BAABCN010000008.1"/>
</dbReference>
<dbReference type="EMBL" id="BAABCN010000008">
    <property type="protein sequence ID" value="GAA3883302.1"/>
    <property type="molecule type" value="Genomic_DNA"/>
</dbReference>